<dbReference type="Proteomes" id="UP000887540">
    <property type="component" value="Unplaced"/>
</dbReference>
<evidence type="ECO:0000313" key="9">
    <source>
        <dbReference type="WBParaSite" id="ACRNAN_scaffold3780.g21969.t1"/>
    </source>
</evidence>
<dbReference type="InterPro" id="IPR004826">
    <property type="entry name" value="bZIP_Maf"/>
</dbReference>
<evidence type="ECO:0000313" key="8">
    <source>
        <dbReference type="Proteomes" id="UP000887540"/>
    </source>
</evidence>
<evidence type="ECO:0000259" key="7">
    <source>
        <dbReference type="PROSITE" id="PS00036"/>
    </source>
</evidence>
<feature type="compositionally biased region" description="Basic and acidic residues" evidence="6">
    <location>
        <begin position="346"/>
        <end position="355"/>
    </location>
</feature>
<feature type="region of interest" description="Disordered" evidence="6">
    <location>
        <begin position="317"/>
        <end position="368"/>
    </location>
</feature>
<feature type="domain" description="BZIP" evidence="7">
    <location>
        <begin position="516"/>
        <end position="531"/>
    </location>
</feature>
<evidence type="ECO:0000256" key="1">
    <source>
        <dbReference type="ARBA" id="ARBA00023015"/>
    </source>
</evidence>
<dbReference type="AlphaFoldDB" id="A0A914DRW5"/>
<proteinExistence type="predicted"/>
<dbReference type="PANTHER" id="PTHR24411">
    <property type="entry name" value="NUCLEAR FACTOR ERYTHROID 2-RELATED FACTOR"/>
    <property type="match status" value="1"/>
</dbReference>
<dbReference type="GO" id="GO:0000981">
    <property type="term" value="F:DNA-binding transcription factor activity, RNA polymerase II-specific"/>
    <property type="evidence" value="ECO:0007669"/>
    <property type="project" value="TreeGrafter"/>
</dbReference>
<name>A0A914DRW5_9BILA</name>
<organism evidence="8 9">
    <name type="scientific">Acrobeloides nanus</name>
    <dbReference type="NCBI Taxonomy" id="290746"/>
    <lineage>
        <taxon>Eukaryota</taxon>
        <taxon>Metazoa</taxon>
        <taxon>Ecdysozoa</taxon>
        <taxon>Nematoda</taxon>
        <taxon>Chromadorea</taxon>
        <taxon>Rhabditida</taxon>
        <taxon>Tylenchina</taxon>
        <taxon>Cephalobomorpha</taxon>
        <taxon>Cephaloboidea</taxon>
        <taxon>Cephalobidae</taxon>
        <taxon>Acrobeloides</taxon>
    </lineage>
</organism>
<keyword evidence="4" id="KW-0804">Transcription</keyword>
<dbReference type="InterPro" id="IPR047167">
    <property type="entry name" value="NFE2-like"/>
</dbReference>
<reference evidence="9" key="1">
    <citation type="submission" date="2022-11" db="UniProtKB">
        <authorList>
            <consortium name="WormBaseParasite"/>
        </authorList>
    </citation>
    <scope>IDENTIFICATION</scope>
</reference>
<evidence type="ECO:0000256" key="4">
    <source>
        <dbReference type="ARBA" id="ARBA00023163"/>
    </source>
</evidence>
<keyword evidence="2" id="KW-0238">DNA-binding</keyword>
<dbReference type="GO" id="GO:0000978">
    <property type="term" value="F:RNA polymerase II cis-regulatory region sequence-specific DNA binding"/>
    <property type="evidence" value="ECO:0007669"/>
    <property type="project" value="InterPro"/>
</dbReference>
<feature type="compositionally biased region" description="Polar residues" evidence="6">
    <location>
        <begin position="357"/>
        <end position="368"/>
    </location>
</feature>
<dbReference type="Pfam" id="PF03131">
    <property type="entry name" value="bZIP_Maf"/>
    <property type="match status" value="1"/>
</dbReference>
<keyword evidence="8" id="KW-1185">Reference proteome</keyword>
<feature type="region of interest" description="Disordered" evidence="6">
    <location>
        <begin position="391"/>
        <end position="414"/>
    </location>
</feature>
<keyword evidence="5" id="KW-0539">Nucleus</keyword>
<dbReference type="PANTHER" id="PTHR24411:SF55">
    <property type="entry name" value="SEGMENTATION PROTEIN CAP'N'COLLAR"/>
    <property type="match status" value="1"/>
</dbReference>
<accession>A0A914DRW5</accession>
<dbReference type="Gene3D" id="1.10.880.10">
    <property type="entry name" value="Transcription factor, Skn-1-like, DNA-binding domain"/>
    <property type="match status" value="1"/>
</dbReference>
<dbReference type="InterPro" id="IPR004827">
    <property type="entry name" value="bZIP"/>
</dbReference>
<dbReference type="WBParaSite" id="ACRNAN_scaffold3780.g21969.t1">
    <property type="protein sequence ID" value="ACRNAN_scaffold3780.g21969.t1"/>
    <property type="gene ID" value="ACRNAN_scaffold3780.g21969"/>
</dbReference>
<dbReference type="SUPFAM" id="SSF47454">
    <property type="entry name" value="A DNA-binding domain in eukaryotic transcription factors"/>
    <property type="match status" value="1"/>
</dbReference>
<dbReference type="PROSITE" id="PS00036">
    <property type="entry name" value="BZIP_BASIC"/>
    <property type="match status" value="1"/>
</dbReference>
<feature type="compositionally biased region" description="Basic and acidic residues" evidence="6">
    <location>
        <begin position="320"/>
        <end position="334"/>
    </location>
</feature>
<evidence type="ECO:0000256" key="2">
    <source>
        <dbReference type="ARBA" id="ARBA00023125"/>
    </source>
</evidence>
<sequence>MENSREFFDPMVGNFKSSLNSASDFFTSKLRWRNDAELAEFAWRQPFPQLNQPVTVNMLLTEQSRPEWNPHRRDASPLRSIAACNTSDEAQSSQQSDDLSLMDCEAIDVYWRHDIEQEKGFMIPSMLAPGTSPVDTATEQFERDLQLLTEKSLLAPLSSEENQLYENLAKAQYTDFYNTVAQPYVAPKQNGYSRVLTDISYNRPSSSHATGTSQKQFGFSATYPSIKTEEPEALNFTSFSNQTVLFNNVSLSEARQPDSRLNVSDLLSPLGQPSPHFDSEDLDSLLNVPVPRLFSDDSDWNEFFHSPQIVADINASLSDSEMKPSSSHDSRSQRDSLSSIESTSYGHDEATRDFHNPTPSSGFGSIDSYPTSPHHFDMSRYVSPTDFSVYPSSPPTSRFHGKLAPSRTVNRNGEDNSLLNTLMAEAGILDEIDSEDEFDESEEGYEHDSHATPGSGMNQPRRRGRQSKDDQLVAQHGLSQYGSAEDFATMSHQQIQQLMREPNLTAAQKHVIKKVRRRGRNKVAARKCRQRRVVGETDTPMPSTSNEQVQNQRFYVRPIRPTQSNVLQVRRINGNLKGQPSRVKYNDLNMP</sequence>
<evidence type="ECO:0000256" key="3">
    <source>
        <dbReference type="ARBA" id="ARBA00023159"/>
    </source>
</evidence>
<dbReference type="InterPro" id="IPR008917">
    <property type="entry name" value="TF_DNA-bd_sf"/>
</dbReference>
<feature type="region of interest" description="Disordered" evidence="6">
    <location>
        <begin position="436"/>
        <end position="471"/>
    </location>
</feature>
<keyword evidence="1" id="KW-0805">Transcription regulation</keyword>
<protein>
    <submittedName>
        <fullName evidence="9">BZIP domain-containing protein</fullName>
    </submittedName>
</protein>
<evidence type="ECO:0000256" key="5">
    <source>
        <dbReference type="ARBA" id="ARBA00023242"/>
    </source>
</evidence>
<dbReference type="GO" id="GO:0005634">
    <property type="term" value="C:nucleus"/>
    <property type="evidence" value="ECO:0007669"/>
    <property type="project" value="TreeGrafter"/>
</dbReference>
<evidence type="ECO:0000256" key="6">
    <source>
        <dbReference type="SAM" id="MobiDB-lite"/>
    </source>
</evidence>
<keyword evidence="3" id="KW-0010">Activator</keyword>